<reference evidence="6 7" key="1">
    <citation type="submission" date="2023-07" db="EMBL/GenBank/DDBJ databases">
        <title>Sorghum-associated microbial communities from plants grown in Nebraska, USA.</title>
        <authorList>
            <person name="Schachtman D."/>
        </authorList>
    </citation>
    <scope>NUCLEOTIDE SEQUENCE [LARGE SCALE GENOMIC DNA]</scope>
    <source>
        <strain evidence="6 7">DS1730</strain>
    </source>
</reference>
<comment type="similarity">
    <text evidence="1">Belongs to the LysR transcriptional regulatory family.</text>
</comment>
<evidence type="ECO:0000256" key="4">
    <source>
        <dbReference type="ARBA" id="ARBA00023163"/>
    </source>
</evidence>
<dbReference type="InterPro" id="IPR005119">
    <property type="entry name" value="LysR_subst-bd"/>
</dbReference>
<dbReference type="GO" id="GO:0003677">
    <property type="term" value="F:DNA binding"/>
    <property type="evidence" value="ECO:0007669"/>
    <property type="project" value="UniProtKB-KW"/>
</dbReference>
<evidence type="ECO:0000256" key="3">
    <source>
        <dbReference type="ARBA" id="ARBA00023125"/>
    </source>
</evidence>
<feature type="domain" description="HTH lysR-type" evidence="5">
    <location>
        <begin position="31"/>
        <end position="88"/>
    </location>
</feature>
<evidence type="ECO:0000256" key="1">
    <source>
        <dbReference type="ARBA" id="ARBA00009437"/>
    </source>
</evidence>
<evidence type="ECO:0000259" key="5">
    <source>
        <dbReference type="PROSITE" id="PS50931"/>
    </source>
</evidence>
<dbReference type="Pfam" id="PF03466">
    <property type="entry name" value="LysR_substrate"/>
    <property type="match status" value="1"/>
</dbReference>
<dbReference type="RefSeq" id="WP_310015010.1">
    <property type="nucleotide sequence ID" value="NZ_JAVDQT010000007.1"/>
</dbReference>
<accession>A0ABU1MCX1</accession>
<keyword evidence="7" id="KW-1185">Reference proteome</keyword>
<organism evidence="6 7">
    <name type="scientific">Brucella pseudogrignonensis</name>
    <dbReference type="NCBI Taxonomy" id="419475"/>
    <lineage>
        <taxon>Bacteria</taxon>
        <taxon>Pseudomonadati</taxon>
        <taxon>Pseudomonadota</taxon>
        <taxon>Alphaproteobacteria</taxon>
        <taxon>Hyphomicrobiales</taxon>
        <taxon>Brucellaceae</taxon>
        <taxon>Brucella/Ochrobactrum group</taxon>
        <taxon>Brucella</taxon>
    </lineage>
</organism>
<dbReference type="CDD" id="cd08414">
    <property type="entry name" value="PBP2_LTTR_aromatics_like"/>
    <property type="match status" value="1"/>
</dbReference>
<evidence type="ECO:0000256" key="2">
    <source>
        <dbReference type="ARBA" id="ARBA00023015"/>
    </source>
</evidence>
<dbReference type="InterPro" id="IPR036390">
    <property type="entry name" value="WH_DNA-bd_sf"/>
</dbReference>
<dbReference type="PROSITE" id="PS50931">
    <property type="entry name" value="HTH_LYSR"/>
    <property type="match status" value="1"/>
</dbReference>
<dbReference type="Gene3D" id="3.40.190.10">
    <property type="entry name" value="Periplasmic binding protein-like II"/>
    <property type="match status" value="2"/>
</dbReference>
<sequence>MDQRSLKLQAVCNNDSEQHVDNVRRRGAGNIELRHLRYFLAIAEEMSFARAADRLNVAQPGLSQQIKILEELLEVRLFDRSRRKLRFTLAGELFFEDTRKILAQFEVATQTAKRAARGEVGRLVVGYVGSAAYTGMLTRVIGEFRKTHPSVELEISELEMLRQVDAIGDGRMDVGFIRPPAPLPTSIASIPILHEDLMIALPADHLLAERNEVALNDLKAEKFIIPDHPSQVSFNYYTTLACQAAGFEPEFGLKGRDFTTIASMVSVGLGVAVVPQSIQCVQLPSVVYRPIRDVSTRAELAVAFRRSDHSPIVRTFVSVARRYFQSPAND</sequence>
<gene>
    <name evidence="6" type="ORF">J2782_003630</name>
</gene>
<name>A0ABU1MCX1_9HYPH</name>
<keyword evidence="3 6" id="KW-0238">DNA-binding</keyword>
<dbReference type="Proteomes" id="UP001184614">
    <property type="component" value="Unassembled WGS sequence"/>
</dbReference>
<comment type="caution">
    <text evidence="6">The sequence shown here is derived from an EMBL/GenBank/DDBJ whole genome shotgun (WGS) entry which is preliminary data.</text>
</comment>
<keyword evidence="4" id="KW-0804">Transcription</keyword>
<dbReference type="Gene3D" id="1.10.10.10">
    <property type="entry name" value="Winged helix-like DNA-binding domain superfamily/Winged helix DNA-binding domain"/>
    <property type="match status" value="1"/>
</dbReference>
<dbReference type="InterPro" id="IPR036388">
    <property type="entry name" value="WH-like_DNA-bd_sf"/>
</dbReference>
<dbReference type="Pfam" id="PF00126">
    <property type="entry name" value="HTH_1"/>
    <property type="match status" value="1"/>
</dbReference>
<proteinExistence type="inferred from homology"/>
<dbReference type="SUPFAM" id="SSF53850">
    <property type="entry name" value="Periplasmic binding protein-like II"/>
    <property type="match status" value="1"/>
</dbReference>
<evidence type="ECO:0000313" key="6">
    <source>
        <dbReference type="EMBL" id="MDR6433884.1"/>
    </source>
</evidence>
<evidence type="ECO:0000313" key="7">
    <source>
        <dbReference type="Proteomes" id="UP001184614"/>
    </source>
</evidence>
<dbReference type="PRINTS" id="PR00039">
    <property type="entry name" value="HTHLYSR"/>
</dbReference>
<protein>
    <submittedName>
        <fullName evidence="6">DNA-binding transcriptional LysR family regulator</fullName>
    </submittedName>
</protein>
<dbReference type="SUPFAM" id="SSF46785">
    <property type="entry name" value="Winged helix' DNA-binding domain"/>
    <property type="match status" value="1"/>
</dbReference>
<dbReference type="EMBL" id="JAVDQT010000007">
    <property type="protein sequence ID" value="MDR6433884.1"/>
    <property type="molecule type" value="Genomic_DNA"/>
</dbReference>
<dbReference type="PANTHER" id="PTHR30346">
    <property type="entry name" value="TRANSCRIPTIONAL DUAL REGULATOR HCAR-RELATED"/>
    <property type="match status" value="1"/>
</dbReference>
<dbReference type="InterPro" id="IPR000847">
    <property type="entry name" value="LysR_HTH_N"/>
</dbReference>
<dbReference type="PANTHER" id="PTHR30346:SF28">
    <property type="entry name" value="HTH-TYPE TRANSCRIPTIONAL REGULATOR CYNR"/>
    <property type="match status" value="1"/>
</dbReference>
<keyword evidence="2" id="KW-0805">Transcription regulation</keyword>